<keyword evidence="2" id="KW-1185">Reference proteome</keyword>
<comment type="caution">
    <text evidence="1">The sequence shown here is derived from an EMBL/GenBank/DDBJ whole genome shotgun (WGS) entry which is preliminary data.</text>
</comment>
<evidence type="ECO:0000313" key="2">
    <source>
        <dbReference type="Proteomes" id="UP000033647"/>
    </source>
</evidence>
<reference evidence="1 2" key="1">
    <citation type="submission" date="2015-03" db="EMBL/GenBank/DDBJ databases">
        <title>RNA-seq based gene annotation and comparative genomics of four Zymoseptoria species reveal species-specific pathogenicity related genes and transposable element activity.</title>
        <authorList>
            <person name="Grandaubert J."/>
            <person name="Bhattacharyya A."/>
            <person name="Stukenbrock E.H."/>
        </authorList>
    </citation>
    <scope>NUCLEOTIDE SEQUENCE [LARGE SCALE GENOMIC DNA]</scope>
    <source>
        <strain evidence="1 2">Zb18110</strain>
    </source>
</reference>
<protein>
    <submittedName>
        <fullName evidence="1">Uncharacterized protein</fullName>
    </submittedName>
</protein>
<evidence type="ECO:0000313" key="1">
    <source>
        <dbReference type="EMBL" id="KJX92898.1"/>
    </source>
</evidence>
<dbReference type="AlphaFoldDB" id="A0A0F4G6C3"/>
<name>A0A0F4G6C3_9PEZI</name>
<accession>A0A0F4G6C3</accession>
<sequence length="90" mass="10319">MNFIQRAYYSVRVQVTKSAEKYLQPGEKAIATEAINAHVENKKMEERRGVTDAVINSQLHATADDPKEHWTVNFKAGEKHVTTHHVYPEK</sequence>
<gene>
    <name evidence="1" type="ORF">TI39_contig4776g00001</name>
</gene>
<dbReference type="Proteomes" id="UP000033647">
    <property type="component" value="Unassembled WGS sequence"/>
</dbReference>
<proteinExistence type="predicted"/>
<organism evidence="1 2">
    <name type="scientific">Zymoseptoria brevis</name>
    <dbReference type="NCBI Taxonomy" id="1047168"/>
    <lineage>
        <taxon>Eukaryota</taxon>
        <taxon>Fungi</taxon>
        <taxon>Dikarya</taxon>
        <taxon>Ascomycota</taxon>
        <taxon>Pezizomycotina</taxon>
        <taxon>Dothideomycetes</taxon>
        <taxon>Dothideomycetidae</taxon>
        <taxon>Mycosphaerellales</taxon>
        <taxon>Mycosphaerellaceae</taxon>
        <taxon>Zymoseptoria</taxon>
    </lineage>
</organism>
<dbReference type="EMBL" id="LAFY01004735">
    <property type="protein sequence ID" value="KJX92898.1"/>
    <property type="molecule type" value="Genomic_DNA"/>
</dbReference>